<evidence type="ECO:0000313" key="3">
    <source>
        <dbReference type="Proteomes" id="UP000076858"/>
    </source>
</evidence>
<reference evidence="2 3" key="1">
    <citation type="submission" date="2016-03" db="EMBL/GenBank/DDBJ databases">
        <title>EvidentialGene: Evidence-directed Construction of Genes on Genomes.</title>
        <authorList>
            <person name="Gilbert D.G."/>
            <person name="Choi J.-H."/>
            <person name="Mockaitis K."/>
            <person name="Colbourne J."/>
            <person name="Pfrender M."/>
        </authorList>
    </citation>
    <scope>NUCLEOTIDE SEQUENCE [LARGE SCALE GENOMIC DNA]</scope>
    <source>
        <strain evidence="2 3">Xinb3</strain>
        <tissue evidence="2">Complete organism</tissue>
    </source>
</reference>
<dbReference type="InterPro" id="IPR036045">
    <property type="entry name" value="Sec1-like_sf"/>
</dbReference>
<gene>
    <name evidence="2" type="ORF">APZ42_028867</name>
</gene>
<organism evidence="2 3">
    <name type="scientific">Daphnia magna</name>
    <dbReference type="NCBI Taxonomy" id="35525"/>
    <lineage>
        <taxon>Eukaryota</taxon>
        <taxon>Metazoa</taxon>
        <taxon>Ecdysozoa</taxon>
        <taxon>Arthropoda</taxon>
        <taxon>Crustacea</taxon>
        <taxon>Branchiopoda</taxon>
        <taxon>Diplostraca</taxon>
        <taxon>Cladocera</taxon>
        <taxon>Anomopoda</taxon>
        <taxon>Daphniidae</taxon>
        <taxon>Daphnia</taxon>
    </lineage>
</organism>
<evidence type="ECO:0000256" key="1">
    <source>
        <dbReference type="ARBA" id="ARBA00009884"/>
    </source>
</evidence>
<keyword evidence="3" id="KW-1185">Reference proteome</keyword>
<dbReference type="Proteomes" id="UP000076858">
    <property type="component" value="Unassembled WGS sequence"/>
</dbReference>
<comment type="similarity">
    <text evidence="1">Belongs to the STXBP/unc-18/SEC1 family.</text>
</comment>
<dbReference type="PANTHER" id="PTHR11679">
    <property type="entry name" value="VESICLE PROTEIN SORTING-ASSOCIATED"/>
    <property type="match status" value="1"/>
</dbReference>
<evidence type="ECO:0000313" key="2">
    <source>
        <dbReference type="EMBL" id="KZS07415.1"/>
    </source>
</evidence>
<dbReference type="InterPro" id="IPR043154">
    <property type="entry name" value="Sec-1-like_dom1"/>
</dbReference>
<dbReference type="SUPFAM" id="SSF56815">
    <property type="entry name" value="Sec1/munc18-like (SM) proteins"/>
    <property type="match status" value="1"/>
</dbReference>
<dbReference type="Pfam" id="PF00995">
    <property type="entry name" value="Sec1"/>
    <property type="match status" value="1"/>
</dbReference>
<sequence length="597" mass="67845">MDLGNLRQSSQFRLLNLLTKIAPSDVQKDLVIHEDLMKPIDLVSGARLLREQGVDKMFKLASVAPPWKNYIRLYFIPSIYAVAENVAKQLKRHGVEKTVSYHIIVVPKVLTVIHSLFESLGVLDFVTLHSYSWDFIPLDSNLLSLELHHLFKASFLKEENSLLTSVAKALMSFECLLGKFSCVMTLGEKSQRVHNLLNTWKNEIQPTFPVETEFTHLIMLDRNIDFVSLLLTQLTYEGVLDENLKMKSGFVYLDANGAEGSQRLMLNSASDEIYGEIKGKHISAVFQHLSKKAKELQQKRDIKNTDSIEEMKNFVSHDLKRIQSQQKSLALHISACEIVMKRQAGILEELLELQEDAMSGTKMKEYLAFLEDSIARQFNLATILRLCCLHSIMEDGLPEKEYHLLQRQLLQAYGYRHLTTLHYLQRLGLFNQRDSKMISLEPLLPDRLARVAHAASFRSERMPFRKICQRLNLLPLDESSQPNPCAKSGQHPSYVFGGVYTPLVYHFVERCLKEKEPSLGDYVRCFGNNLRIGDCSHPQWGARGKILVCFIGGVTLAEVASLDLLSRQLGRQIVVATTSTISGSDFMESMTSQHTDT</sequence>
<dbReference type="InterPro" id="IPR001619">
    <property type="entry name" value="Sec1-like"/>
</dbReference>
<comment type="caution">
    <text evidence="2">The sequence shown here is derived from an EMBL/GenBank/DDBJ whole genome shotgun (WGS) entry which is preliminary data.</text>
</comment>
<name>A0A0N8AHQ0_9CRUS</name>
<dbReference type="OrthoDB" id="10262528at2759"/>
<dbReference type="Gene3D" id="3.40.50.1910">
    <property type="match status" value="2"/>
</dbReference>
<protein>
    <submittedName>
        <fullName evidence="2">Vacuolar protein sorting-associated protein 33B</fullName>
    </submittedName>
</protein>
<dbReference type="InterPro" id="IPR043155">
    <property type="entry name" value="VPS33_dom3b"/>
</dbReference>
<proteinExistence type="inferred from homology"/>
<dbReference type="InterPro" id="IPR027482">
    <property type="entry name" value="Sec1-like_dom2"/>
</dbReference>
<accession>A0A0N8AHQ0</accession>
<dbReference type="STRING" id="35525.A0A0N8AHQ0"/>
<dbReference type="EMBL" id="LRGB01002481">
    <property type="protein sequence ID" value="KZS07415.1"/>
    <property type="molecule type" value="Genomic_DNA"/>
</dbReference>
<dbReference type="GO" id="GO:0016192">
    <property type="term" value="P:vesicle-mediated transport"/>
    <property type="evidence" value="ECO:0007669"/>
    <property type="project" value="InterPro"/>
</dbReference>
<dbReference type="Gene3D" id="1.25.40.850">
    <property type="match status" value="1"/>
</dbReference>
<dbReference type="AlphaFoldDB" id="A0A0N8AHQ0"/>
<dbReference type="Gene3D" id="3.40.50.2060">
    <property type="match status" value="1"/>
</dbReference>